<name>H7EL40_9SPIR</name>
<dbReference type="PATRIC" id="fig|907348.3.peg.1622"/>
<evidence type="ECO:0000259" key="1">
    <source>
        <dbReference type="Pfam" id="PF00533"/>
    </source>
</evidence>
<dbReference type="RefSeq" id="WP_002704529.1">
    <property type="nucleotide sequence ID" value="NZ_AGRW01000047.1"/>
</dbReference>
<evidence type="ECO:0000313" key="3">
    <source>
        <dbReference type="Proteomes" id="UP000003571"/>
    </source>
</evidence>
<feature type="domain" description="BRCT" evidence="1">
    <location>
        <begin position="3"/>
        <end position="70"/>
    </location>
</feature>
<accession>H7EL40</accession>
<dbReference type="SUPFAM" id="SSF52113">
    <property type="entry name" value="BRCT domain"/>
    <property type="match status" value="1"/>
</dbReference>
<evidence type="ECO:0000313" key="2">
    <source>
        <dbReference type="EMBL" id="EIC01765.1"/>
    </source>
</evidence>
<keyword evidence="3" id="KW-1185">Reference proteome</keyword>
<dbReference type="Gene3D" id="3.40.50.12480">
    <property type="match status" value="2"/>
</dbReference>
<dbReference type="InterPro" id="IPR036420">
    <property type="entry name" value="BRCT_dom_sf"/>
</dbReference>
<dbReference type="PANTHER" id="PTHR45661:SF3">
    <property type="entry name" value="IG-LIKE DOMAIN-CONTAINING PROTEIN"/>
    <property type="match status" value="1"/>
</dbReference>
<dbReference type="InterPro" id="IPR032675">
    <property type="entry name" value="LRR_dom_sf"/>
</dbReference>
<dbReference type="Gene3D" id="3.40.50.10190">
    <property type="entry name" value="BRCT domain"/>
    <property type="match status" value="1"/>
</dbReference>
<sequence length="828" mass="92357">MESVCFTGEYYEMTRAELTEKASKKFEVRKSVTKDLDILVCDDPNSGSSKLEKAKKNGTRVITYKEFMDMVDDIKDDGVFYIRNGVLKKCRDDNIENVVIPSGVTEIDFSAFLFCFHLKSIEIPEGVKEIGREFQGFSELESVIIHKGTQIIKYNAFEKNPLLKFVQLPSSLSEIQTEAFLRCPSLSKIVFEGTIEQWKKVKGLENLLQYAPATSVKCSDGEWQKPLVFVEDGVAVKCLDKSTTSIKLDEGVTAISENAFKECASVLSIELPSTLTEIRKGAFDDLKNVEKIVSHSPLFTFDEKTKKLYDMTGKTKKVVLLLNAGKEEAKKEKIAQVQNVSASSVLESIMSEHKTNAEVIRDDKNVYLQIQTEDGGFEIVLADSKVSKWMPNLPAFLDFVATGADSIAIRKFAIERGLEDSSKKFISISKDGCVSWKKKTEPVYLFIPEGVKKIEDNAFHYCNYLEQVVFPDGLEEIGDSAFTDCKSLTKIVFPPSLKVIGNSAFYCCEYLKDFEIPNGVEKIEAGAFSTNSRFESLRIPGSVKIIEHASFKECHKLKTLVIEKGVEKIEKEAFQDCEKLSEITYTGTVAEWEKIEKERKWHYNVPAQSVKCSDAEASIAVNHEVIKTDTYKLAIYDNGVEECVSTGVTEKLVIPEGVTLIEYGAFYGVKGIKSVELPSSLTKIDEGALSHCVNLKSVVFPPNITAIEKDAFRECTGIESFEIPEGVTTIGRDAFKDCTALKSIKIPESVTVIHDAFGRCTALESIVLPAGLTEIDFTSFSGCSSLRDITFKGTKAQWNAAKEYFWQDEDLPAKVVHCADGDVEIEVY</sequence>
<dbReference type="Pfam" id="PF13306">
    <property type="entry name" value="LRR_5"/>
    <property type="match status" value="4"/>
</dbReference>
<dbReference type="InterPro" id="IPR026906">
    <property type="entry name" value="LRR_5"/>
</dbReference>
<protein>
    <submittedName>
        <fullName evidence="2">BRCT domain protein</fullName>
    </submittedName>
</protein>
<dbReference type="SUPFAM" id="SSF52058">
    <property type="entry name" value="L domain-like"/>
    <property type="match status" value="3"/>
</dbReference>
<gene>
    <name evidence="2" type="ORF">TresaDRAFT_1054</name>
</gene>
<dbReference type="PANTHER" id="PTHR45661">
    <property type="entry name" value="SURFACE ANTIGEN"/>
    <property type="match status" value="1"/>
</dbReference>
<comment type="caution">
    <text evidence="2">The sequence shown here is derived from an EMBL/GenBank/DDBJ whole genome shotgun (WGS) entry which is preliminary data.</text>
</comment>
<dbReference type="OrthoDB" id="361769at2"/>
<proteinExistence type="predicted"/>
<organism evidence="2 3">
    <name type="scientific">Treponema saccharophilum DSM 2985</name>
    <dbReference type="NCBI Taxonomy" id="907348"/>
    <lineage>
        <taxon>Bacteria</taxon>
        <taxon>Pseudomonadati</taxon>
        <taxon>Spirochaetota</taxon>
        <taxon>Spirochaetia</taxon>
        <taxon>Spirochaetales</taxon>
        <taxon>Treponemataceae</taxon>
        <taxon>Treponema</taxon>
    </lineage>
</organism>
<dbReference type="Proteomes" id="UP000003571">
    <property type="component" value="Unassembled WGS sequence"/>
</dbReference>
<dbReference type="InterPro" id="IPR053139">
    <property type="entry name" value="Surface_bspA-like"/>
</dbReference>
<dbReference type="Pfam" id="PF00533">
    <property type="entry name" value="BRCT"/>
    <property type="match status" value="1"/>
</dbReference>
<dbReference type="eggNOG" id="COG5492">
    <property type="taxonomic scope" value="Bacteria"/>
</dbReference>
<dbReference type="InterPro" id="IPR001357">
    <property type="entry name" value="BRCT_dom"/>
</dbReference>
<dbReference type="AlphaFoldDB" id="H7EL40"/>
<dbReference type="Gene3D" id="3.80.10.10">
    <property type="entry name" value="Ribonuclease Inhibitor"/>
    <property type="match status" value="3"/>
</dbReference>
<reference evidence="2 3" key="1">
    <citation type="submission" date="2011-09" db="EMBL/GenBank/DDBJ databases">
        <title>The draft genome of Treponema saccharophilum DSM 2985.</title>
        <authorList>
            <consortium name="US DOE Joint Genome Institute (JGI-PGF)"/>
            <person name="Lucas S."/>
            <person name="Copeland A."/>
            <person name="Lapidus A."/>
            <person name="Glavina del Rio T."/>
            <person name="Dalin E."/>
            <person name="Tice H."/>
            <person name="Bruce D."/>
            <person name="Goodwin L."/>
            <person name="Pitluck S."/>
            <person name="Peters L."/>
            <person name="Kyrpides N."/>
            <person name="Mavromatis K."/>
            <person name="Ivanova N."/>
            <person name="Markowitz V."/>
            <person name="Cheng J.-F."/>
            <person name="Hugenholtz P."/>
            <person name="Woyke T."/>
            <person name="Wu D."/>
            <person name="Gronow S."/>
            <person name="Wellnitz S."/>
            <person name="Brambilla E."/>
            <person name="Klenk H.-P."/>
            <person name="Eisen J.A."/>
        </authorList>
    </citation>
    <scope>NUCLEOTIDE SEQUENCE [LARGE SCALE GENOMIC DNA]</scope>
    <source>
        <strain evidence="2 3">DSM 2985</strain>
    </source>
</reference>
<dbReference type="STRING" id="907348.TresaDRAFT_1054"/>
<dbReference type="EMBL" id="AGRW01000047">
    <property type="protein sequence ID" value="EIC01765.1"/>
    <property type="molecule type" value="Genomic_DNA"/>
</dbReference>